<evidence type="ECO:0000313" key="12">
    <source>
        <dbReference type="EMBL" id="KAK7574502.1"/>
    </source>
</evidence>
<dbReference type="Gene3D" id="1.20.1250.20">
    <property type="entry name" value="MFS general substrate transporter like domains"/>
    <property type="match status" value="2"/>
</dbReference>
<keyword evidence="8 11" id="KW-0472">Membrane</keyword>
<reference evidence="12 13" key="1">
    <citation type="submission" date="2024-03" db="EMBL/GenBank/DDBJ databases">
        <title>Adaptation during the transition from Ophiocordyceps entomopathogen to insect associate is accompanied by gene loss and intensified selection.</title>
        <authorList>
            <person name="Ward C.M."/>
            <person name="Onetto C.A."/>
            <person name="Borneman A.R."/>
        </authorList>
    </citation>
    <scope>NUCLEOTIDE SEQUENCE [LARGE SCALE GENOMIC DNA]</scope>
    <source>
        <strain evidence="12">AWRI1</strain>
        <tissue evidence="12">Single Adult Female</tissue>
    </source>
</reference>
<dbReference type="PROSITE" id="PS01022">
    <property type="entry name" value="PTR2_1"/>
    <property type="match status" value="1"/>
</dbReference>
<dbReference type="AlphaFoldDB" id="A0AAN9T5T4"/>
<dbReference type="Pfam" id="PF00854">
    <property type="entry name" value="PTR2"/>
    <property type="match status" value="1"/>
</dbReference>
<dbReference type="PANTHER" id="PTHR11654">
    <property type="entry name" value="OLIGOPEPTIDE TRANSPORTER-RELATED"/>
    <property type="match status" value="1"/>
</dbReference>
<evidence type="ECO:0000256" key="3">
    <source>
        <dbReference type="ARBA" id="ARBA00022448"/>
    </source>
</evidence>
<organism evidence="12 13">
    <name type="scientific">Parthenolecanium corni</name>
    <dbReference type="NCBI Taxonomy" id="536013"/>
    <lineage>
        <taxon>Eukaryota</taxon>
        <taxon>Metazoa</taxon>
        <taxon>Ecdysozoa</taxon>
        <taxon>Arthropoda</taxon>
        <taxon>Hexapoda</taxon>
        <taxon>Insecta</taxon>
        <taxon>Pterygota</taxon>
        <taxon>Neoptera</taxon>
        <taxon>Paraneoptera</taxon>
        <taxon>Hemiptera</taxon>
        <taxon>Sternorrhyncha</taxon>
        <taxon>Coccoidea</taxon>
        <taxon>Coccidae</taxon>
        <taxon>Parthenolecanium</taxon>
    </lineage>
</organism>
<dbReference type="InterPro" id="IPR000109">
    <property type="entry name" value="POT_fam"/>
</dbReference>
<dbReference type="InterPro" id="IPR018456">
    <property type="entry name" value="PTR2_symporter_CS"/>
</dbReference>
<keyword evidence="5" id="KW-0571">Peptide transport</keyword>
<evidence type="ECO:0000256" key="2">
    <source>
        <dbReference type="ARBA" id="ARBA00005982"/>
    </source>
</evidence>
<comment type="similarity">
    <text evidence="2 10">Belongs to the major facilitator superfamily. Proton-dependent oligopeptide transporter (POT/PTR) (TC 2.A.17) family.</text>
</comment>
<evidence type="ECO:0000313" key="13">
    <source>
        <dbReference type="Proteomes" id="UP001367676"/>
    </source>
</evidence>
<comment type="subcellular location">
    <subcellularLocation>
        <location evidence="1 10">Membrane</location>
        <topology evidence="1 10">Multi-pass membrane protein</topology>
    </subcellularLocation>
</comment>
<keyword evidence="13" id="KW-1185">Reference proteome</keyword>
<feature type="transmembrane region" description="Helical" evidence="11">
    <location>
        <begin position="283"/>
        <end position="304"/>
    </location>
</feature>
<evidence type="ECO:0000256" key="8">
    <source>
        <dbReference type="ARBA" id="ARBA00023136"/>
    </source>
</evidence>
<dbReference type="GO" id="GO:0022857">
    <property type="term" value="F:transmembrane transporter activity"/>
    <property type="evidence" value="ECO:0007669"/>
    <property type="project" value="InterPro"/>
</dbReference>
<dbReference type="PROSITE" id="PS01023">
    <property type="entry name" value="PTR2_2"/>
    <property type="match status" value="1"/>
</dbReference>
<keyword evidence="4 10" id="KW-0812">Transmembrane</keyword>
<keyword evidence="3 10" id="KW-0813">Transport</keyword>
<evidence type="ECO:0000256" key="10">
    <source>
        <dbReference type="RuleBase" id="RU003755"/>
    </source>
</evidence>
<proteinExistence type="inferred from homology"/>
<protein>
    <recommendedName>
        <fullName evidence="9">Oligopeptide transporter 1</fullName>
    </recommendedName>
</protein>
<feature type="transmembrane region" description="Helical" evidence="11">
    <location>
        <begin position="316"/>
        <end position="333"/>
    </location>
</feature>
<dbReference type="InterPro" id="IPR036259">
    <property type="entry name" value="MFS_trans_sf"/>
</dbReference>
<keyword evidence="7 11" id="KW-1133">Transmembrane helix</keyword>
<evidence type="ECO:0000256" key="9">
    <source>
        <dbReference type="ARBA" id="ARBA00078114"/>
    </source>
</evidence>
<feature type="transmembrane region" description="Helical" evidence="11">
    <location>
        <begin position="157"/>
        <end position="175"/>
    </location>
</feature>
<sequence>MRTVLALYLTNSLHYDTNTSTIVYHIFVMLCYISPIFGAMLADSFWGKFRTILYLSLVYALGNVILSIGAIPTLPIPHEALSMLGLLFIAMGTGGIKPCVSSFGGDQFVMPQQFAQLQQFFSIFYLSINVGAMLSTILTPCLRNDVKCFGENNCFSLAFGVPAIFICSALVIFVLGKPLYRMKQPDENIIGLFCKCVSRALRNKITGKNSSKKKSTWLEYANDKFTDEQISDFQSVLNVLYLFIPVPFYWALSDQQGSRWTYQAAQMDGRVFGFSIKPDQIHVINPFLIVTLIPIFEIYIYPILRRVGLKRPLQKLIIGGWLAVLAFIISALVEYKMQDSYGVIPVKGEAQMRIFNSLECNVELNPPIQNKSTIAALSALELLHIPTTGSREYLTNFSVDSTCPFKLNDEEFELKYHEKQVVSYFITQTTSDIKIVLPAGPDNVMKDKDGRAKIRYDLMLDSKIIIPHIDINPGEIDTIVIRENSSSIKAFIVNMVPPNDVHMLWQLPQITVFTISEILFTITGLQFSFTQVSILELCL</sequence>
<accession>A0AAN9T5T4</accession>
<dbReference type="EMBL" id="JBBCAQ010000037">
    <property type="protein sequence ID" value="KAK7574502.1"/>
    <property type="molecule type" value="Genomic_DNA"/>
</dbReference>
<keyword evidence="6" id="KW-0653">Protein transport</keyword>
<evidence type="ECO:0000256" key="11">
    <source>
        <dbReference type="SAM" id="Phobius"/>
    </source>
</evidence>
<feature type="transmembrane region" description="Helical" evidence="11">
    <location>
        <begin position="80"/>
        <end position="100"/>
    </location>
</feature>
<dbReference type="GO" id="GO:0016020">
    <property type="term" value="C:membrane"/>
    <property type="evidence" value="ECO:0007669"/>
    <property type="project" value="UniProtKB-SubCell"/>
</dbReference>
<dbReference type="GO" id="GO:0006857">
    <property type="term" value="P:oligopeptide transport"/>
    <property type="evidence" value="ECO:0007669"/>
    <property type="project" value="InterPro"/>
</dbReference>
<comment type="caution">
    <text evidence="12">The sequence shown here is derived from an EMBL/GenBank/DDBJ whole genome shotgun (WGS) entry which is preliminary data.</text>
</comment>
<feature type="transmembrane region" description="Helical" evidence="11">
    <location>
        <begin position="120"/>
        <end position="137"/>
    </location>
</feature>
<dbReference type="Proteomes" id="UP001367676">
    <property type="component" value="Unassembled WGS sequence"/>
</dbReference>
<name>A0AAN9T5T4_9HEMI</name>
<feature type="transmembrane region" description="Helical" evidence="11">
    <location>
        <begin position="22"/>
        <end position="41"/>
    </location>
</feature>
<dbReference type="FunFam" id="1.20.1250.20:FF:000049">
    <property type="entry name" value="Solute carrier family 15 member 2"/>
    <property type="match status" value="1"/>
</dbReference>
<evidence type="ECO:0000256" key="4">
    <source>
        <dbReference type="ARBA" id="ARBA00022692"/>
    </source>
</evidence>
<evidence type="ECO:0000256" key="6">
    <source>
        <dbReference type="ARBA" id="ARBA00022927"/>
    </source>
</evidence>
<feature type="transmembrane region" description="Helical" evidence="11">
    <location>
        <begin position="53"/>
        <end position="74"/>
    </location>
</feature>
<dbReference type="GO" id="GO:0015031">
    <property type="term" value="P:protein transport"/>
    <property type="evidence" value="ECO:0007669"/>
    <property type="project" value="UniProtKB-KW"/>
</dbReference>
<dbReference type="SUPFAM" id="SSF103473">
    <property type="entry name" value="MFS general substrate transporter"/>
    <property type="match status" value="1"/>
</dbReference>
<gene>
    <name evidence="12" type="ORF">V9T40_011693</name>
</gene>
<evidence type="ECO:0000256" key="7">
    <source>
        <dbReference type="ARBA" id="ARBA00022989"/>
    </source>
</evidence>
<evidence type="ECO:0000256" key="1">
    <source>
        <dbReference type="ARBA" id="ARBA00004141"/>
    </source>
</evidence>
<evidence type="ECO:0000256" key="5">
    <source>
        <dbReference type="ARBA" id="ARBA00022856"/>
    </source>
</evidence>